<accession>A0ABU9E6R4</accession>
<dbReference type="RefSeq" id="WP_405274959.1">
    <property type="nucleotide sequence ID" value="NZ_CP144380.1"/>
</dbReference>
<evidence type="ECO:0000313" key="2">
    <source>
        <dbReference type="EMBL" id="MEK9500412.1"/>
    </source>
</evidence>
<proteinExistence type="predicted"/>
<organism evidence="2 3">
    <name type="scientific">Gaopeijia maritima</name>
    <dbReference type="NCBI Taxonomy" id="3119007"/>
    <lineage>
        <taxon>Bacteria</taxon>
        <taxon>Pseudomonadati</taxon>
        <taxon>Gemmatimonadota</taxon>
        <taxon>Longimicrobiia</taxon>
        <taxon>Gaopeijiales</taxon>
        <taxon>Gaopeijiaceae</taxon>
        <taxon>Gaopeijia</taxon>
    </lineage>
</organism>
<gene>
    <name evidence="2" type="ORF">WI372_05445</name>
</gene>
<dbReference type="EMBL" id="JBBHLI010000002">
    <property type="protein sequence ID" value="MEK9500412.1"/>
    <property type="molecule type" value="Genomic_DNA"/>
</dbReference>
<dbReference type="Proteomes" id="UP001484239">
    <property type="component" value="Unassembled WGS sequence"/>
</dbReference>
<evidence type="ECO:0000313" key="3">
    <source>
        <dbReference type="Proteomes" id="UP001484239"/>
    </source>
</evidence>
<keyword evidence="1" id="KW-0175">Coiled coil</keyword>
<feature type="coiled-coil region" evidence="1">
    <location>
        <begin position="69"/>
        <end position="103"/>
    </location>
</feature>
<sequence>MSTSDDRARAESAETALRGLERAVERALKRVAHLEGALESSRGRRDEVEALLSRMADGDENPARMHHRIQKLEAENADLRRRIDEGREGVERLLAKIRFLEEQR</sequence>
<comment type="caution">
    <text evidence="2">The sequence shown here is derived from an EMBL/GenBank/DDBJ whole genome shotgun (WGS) entry which is preliminary data.</text>
</comment>
<dbReference type="Gene3D" id="1.10.287.1490">
    <property type="match status" value="1"/>
</dbReference>
<evidence type="ECO:0008006" key="4">
    <source>
        <dbReference type="Google" id="ProtNLM"/>
    </source>
</evidence>
<protein>
    <recommendedName>
        <fullName evidence="4">DUF4164 family protein</fullName>
    </recommendedName>
</protein>
<evidence type="ECO:0000256" key="1">
    <source>
        <dbReference type="SAM" id="Coils"/>
    </source>
</evidence>
<reference evidence="2 3" key="1">
    <citation type="submission" date="2024-02" db="EMBL/GenBank/DDBJ databases">
        <title>A novel Gemmatimonadota bacterium.</title>
        <authorList>
            <person name="Du Z.-J."/>
            <person name="Ye Y.-Q."/>
        </authorList>
    </citation>
    <scope>NUCLEOTIDE SEQUENCE [LARGE SCALE GENOMIC DNA]</scope>
    <source>
        <strain evidence="2 3">DH-20</strain>
    </source>
</reference>
<feature type="coiled-coil region" evidence="1">
    <location>
        <begin position="10"/>
        <end position="37"/>
    </location>
</feature>
<name>A0ABU9E6R4_9BACT</name>
<keyword evidence="3" id="KW-1185">Reference proteome</keyword>